<evidence type="ECO:0000313" key="2">
    <source>
        <dbReference type="Proteomes" id="UP000821865"/>
    </source>
</evidence>
<name>A0ACB8D2V4_DERSI</name>
<protein>
    <submittedName>
        <fullName evidence="1">Uncharacterized protein</fullName>
    </submittedName>
</protein>
<proteinExistence type="predicted"/>
<sequence length="252" mass="28108">MARLSPQDEFTPANGWLAYHKTQCHHHMRTQQLTHEELQRTSHPSTEGRPPRPRTIRQPRLPEDHAKIVVCPRNGLTVTRVGKALLRDATLHSVSPMAHAVTDNICVLTLTAASLLSTHLSWTTRRITAIGAATHEAVAYATPPEDTVTGAIHNMPAYDTAKNISRSLMNSRNPTILHDRRIGSTNSALIVCDDQAVPFYVHYRGTKCKCYIHKRRVEVCNAWGAVGEHTDLCPTLTNHMTSPRENHSCTPK</sequence>
<keyword evidence="2" id="KW-1185">Reference proteome</keyword>
<gene>
    <name evidence="1" type="ORF">HPB49_004335</name>
</gene>
<accession>A0ACB8D2V4</accession>
<dbReference type="EMBL" id="CM023472">
    <property type="protein sequence ID" value="KAH7958703.1"/>
    <property type="molecule type" value="Genomic_DNA"/>
</dbReference>
<reference evidence="1" key="1">
    <citation type="submission" date="2020-05" db="EMBL/GenBank/DDBJ databases">
        <title>Large-scale comparative analyses of tick genomes elucidate their genetic diversity and vector capacities.</title>
        <authorList>
            <person name="Jia N."/>
            <person name="Wang J."/>
            <person name="Shi W."/>
            <person name="Du L."/>
            <person name="Sun Y."/>
            <person name="Zhan W."/>
            <person name="Jiang J."/>
            <person name="Wang Q."/>
            <person name="Zhang B."/>
            <person name="Ji P."/>
            <person name="Sakyi L.B."/>
            <person name="Cui X."/>
            <person name="Yuan T."/>
            <person name="Jiang B."/>
            <person name="Yang W."/>
            <person name="Lam T.T.-Y."/>
            <person name="Chang Q."/>
            <person name="Ding S."/>
            <person name="Wang X."/>
            <person name="Zhu J."/>
            <person name="Ruan X."/>
            <person name="Zhao L."/>
            <person name="Wei J."/>
            <person name="Que T."/>
            <person name="Du C."/>
            <person name="Cheng J."/>
            <person name="Dai P."/>
            <person name="Han X."/>
            <person name="Huang E."/>
            <person name="Gao Y."/>
            <person name="Liu J."/>
            <person name="Shao H."/>
            <person name="Ye R."/>
            <person name="Li L."/>
            <person name="Wei W."/>
            <person name="Wang X."/>
            <person name="Wang C."/>
            <person name="Yang T."/>
            <person name="Huo Q."/>
            <person name="Li W."/>
            <person name="Guo W."/>
            <person name="Chen H."/>
            <person name="Zhou L."/>
            <person name="Ni X."/>
            <person name="Tian J."/>
            <person name="Zhou Y."/>
            <person name="Sheng Y."/>
            <person name="Liu T."/>
            <person name="Pan Y."/>
            <person name="Xia L."/>
            <person name="Li J."/>
            <person name="Zhao F."/>
            <person name="Cao W."/>
        </authorList>
    </citation>
    <scope>NUCLEOTIDE SEQUENCE</scope>
    <source>
        <strain evidence="1">Dsil-2018</strain>
    </source>
</reference>
<dbReference type="Proteomes" id="UP000821865">
    <property type="component" value="Chromosome 3"/>
</dbReference>
<organism evidence="1 2">
    <name type="scientific">Dermacentor silvarum</name>
    <name type="common">Tick</name>
    <dbReference type="NCBI Taxonomy" id="543639"/>
    <lineage>
        <taxon>Eukaryota</taxon>
        <taxon>Metazoa</taxon>
        <taxon>Ecdysozoa</taxon>
        <taxon>Arthropoda</taxon>
        <taxon>Chelicerata</taxon>
        <taxon>Arachnida</taxon>
        <taxon>Acari</taxon>
        <taxon>Parasitiformes</taxon>
        <taxon>Ixodida</taxon>
        <taxon>Ixodoidea</taxon>
        <taxon>Ixodidae</taxon>
        <taxon>Rhipicephalinae</taxon>
        <taxon>Dermacentor</taxon>
    </lineage>
</organism>
<evidence type="ECO:0000313" key="1">
    <source>
        <dbReference type="EMBL" id="KAH7958703.1"/>
    </source>
</evidence>
<comment type="caution">
    <text evidence="1">The sequence shown here is derived from an EMBL/GenBank/DDBJ whole genome shotgun (WGS) entry which is preliminary data.</text>
</comment>